<evidence type="ECO:0000313" key="2">
    <source>
        <dbReference type="EMBL" id="KZN33954.1"/>
    </source>
</evidence>
<protein>
    <recommendedName>
        <fullName evidence="1">DUF1737 domain-containing protein</fullName>
    </recommendedName>
</protein>
<dbReference type="Proteomes" id="UP000076643">
    <property type="component" value="Unassembled WGS sequence"/>
</dbReference>
<proteinExistence type="predicted"/>
<reference evidence="2 3" key="1">
    <citation type="submission" date="2013-07" db="EMBL/GenBank/DDBJ databases">
        <title>Comparative Genomic and Metabolomic Analysis of Twelve Strains of Pseudoalteromonas luteoviolacea.</title>
        <authorList>
            <person name="Vynne N.G."/>
            <person name="Mansson M."/>
            <person name="Gram L."/>
        </authorList>
    </citation>
    <scope>NUCLEOTIDE SEQUENCE [LARGE SCALE GENOMIC DNA]</scope>
    <source>
        <strain evidence="2 3">DSM 6061</strain>
    </source>
</reference>
<dbReference type="AlphaFoldDB" id="A0A166VWK4"/>
<sequence>MKLYRFITGPDDEVFCMRVSKSLNDGWELYGSPTLTFDGKTPIAGQALTKEVPNESFHEGIDLRSH</sequence>
<comment type="caution">
    <text evidence="2">The sequence shown here is derived from an EMBL/GenBank/DDBJ whole genome shotgun (WGS) entry which is preliminary data.</text>
</comment>
<feature type="domain" description="DUF1737" evidence="1">
    <location>
        <begin position="1"/>
        <end position="51"/>
    </location>
</feature>
<dbReference type="EMBL" id="AUYB01000120">
    <property type="protein sequence ID" value="KZN33954.1"/>
    <property type="molecule type" value="Genomic_DNA"/>
</dbReference>
<gene>
    <name evidence="2" type="ORF">N475_19610</name>
</gene>
<dbReference type="InterPro" id="IPR013619">
    <property type="entry name" value="DUF1737"/>
</dbReference>
<name>A0A166VWK4_9GAMM</name>
<accession>A0A166VWK4</accession>
<dbReference type="RefSeq" id="WP_063358093.1">
    <property type="nucleotide sequence ID" value="NZ_AQHB01000023.1"/>
</dbReference>
<organism evidence="2 3">
    <name type="scientific">Pseudoalteromonas luteoviolacea DSM 6061</name>
    <dbReference type="NCBI Taxonomy" id="1365250"/>
    <lineage>
        <taxon>Bacteria</taxon>
        <taxon>Pseudomonadati</taxon>
        <taxon>Pseudomonadota</taxon>
        <taxon>Gammaproteobacteria</taxon>
        <taxon>Alteromonadales</taxon>
        <taxon>Pseudoalteromonadaceae</taxon>
        <taxon>Pseudoalteromonas</taxon>
    </lineage>
</organism>
<dbReference type="Pfam" id="PF08410">
    <property type="entry name" value="DUF1737"/>
    <property type="match status" value="1"/>
</dbReference>
<keyword evidence="3" id="KW-1185">Reference proteome</keyword>
<evidence type="ECO:0000259" key="1">
    <source>
        <dbReference type="Pfam" id="PF08410"/>
    </source>
</evidence>
<evidence type="ECO:0000313" key="3">
    <source>
        <dbReference type="Proteomes" id="UP000076643"/>
    </source>
</evidence>